<organism evidence="3 4">
    <name type="scientific">Paenibacillus chitinolyticus</name>
    <dbReference type="NCBI Taxonomy" id="79263"/>
    <lineage>
        <taxon>Bacteria</taxon>
        <taxon>Bacillati</taxon>
        <taxon>Bacillota</taxon>
        <taxon>Bacilli</taxon>
        <taxon>Bacillales</taxon>
        <taxon>Paenibacillaceae</taxon>
        <taxon>Paenibacillus</taxon>
    </lineage>
</organism>
<dbReference type="RefSeq" id="WP_042233224.1">
    <property type="nucleotide sequence ID" value="NZ_CP026520.1"/>
</dbReference>
<dbReference type="GeneID" id="95377231"/>
<dbReference type="KEGG" id="pchi:PC41400_20780"/>
<dbReference type="GO" id="GO:0008289">
    <property type="term" value="F:lipid binding"/>
    <property type="evidence" value="ECO:0007669"/>
    <property type="project" value="UniProtKB-KW"/>
</dbReference>
<evidence type="ECO:0000256" key="1">
    <source>
        <dbReference type="ARBA" id="ARBA00023121"/>
    </source>
</evidence>
<dbReference type="PROSITE" id="PS51482">
    <property type="entry name" value="DEGV"/>
    <property type="match status" value="1"/>
</dbReference>
<protein>
    <submittedName>
        <fullName evidence="3">DegV family protein</fullName>
    </submittedName>
</protein>
<reference evidence="2 5" key="2">
    <citation type="submission" date="2022-05" db="EMBL/GenBank/DDBJ databases">
        <title>Genome Sequencing of Bee-Associated Microbes.</title>
        <authorList>
            <person name="Dunlap C."/>
        </authorList>
    </citation>
    <scope>NUCLEOTIDE SEQUENCE [LARGE SCALE GENOMIC DNA]</scope>
    <source>
        <strain evidence="2 5">NRRL B-23120</strain>
    </source>
</reference>
<dbReference type="PANTHER" id="PTHR33434:SF2">
    <property type="entry name" value="FATTY ACID-BINDING PROTEIN TM_1468"/>
    <property type="match status" value="1"/>
</dbReference>
<dbReference type="EMBL" id="JAMDMJ010000009">
    <property type="protein sequence ID" value="MCY9595974.1"/>
    <property type="molecule type" value="Genomic_DNA"/>
</dbReference>
<dbReference type="PANTHER" id="PTHR33434">
    <property type="entry name" value="DEGV DOMAIN-CONTAINING PROTEIN DR_1986-RELATED"/>
    <property type="match status" value="1"/>
</dbReference>
<dbReference type="Gene3D" id="3.30.1180.10">
    <property type="match status" value="1"/>
</dbReference>
<accession>A0A410X026</accession>
<dbReference type="Proteomes" id="UP000288943">
    <property type="component" value="Chromosome"/>
</dbReference>
<dbReference type="InterPro" id="IPR003797">
    <property type="entry name" value="DegV"/>
</dbReference>
<evidence type="ECO:0000313" key="4">
    <source>
        <dbReference type="Proteomes" id="UP000288943"/>
    </source>
</evidence>
<keyword evidence="5" id="KW-1185">Reference proteome</keyword>
<dbReference type="Proteomes" id="UP001527202">
    <property type="component" value="Unassembled WGS sequence"/>
</dbReference>
<dbReference type="SUPFAM" id="SSF82549">
    <property type="entry name" value="DAK1/DegV-like"/>
    <property type="match status" value="1"/>
</dbReference>
<sequence>MAPIKIFTDSTNDLNPHYLKENEIGVVPLYVVFGDDSYRDGVDITPEVLYRKVEQSGKLPKTAAPSPADFEKAFRPHIEQGCDIVYIGLSSEISSTYQNAVLTSDLFPEGRVTVIDSRNLATGIGILICKAVEAAKQGRSAAEIETLVKSFIPKVSTEFIIDTLDYLHKGGRCTSVQAFFGSLLKIRPVVQVKDGSMILTSKVRGKREKALEQLVDNALAFKHEMDPDVLFVTHSLAQEEAELVRARLLQETGVKRVEITETGCVISSHCGPQTVGIVFIKS</sequence>
<dbReference type="NCBIfam" id="TIGR00762">
    <property type="entry name" value="DegV"/>
    <property type="match status" value="1"/>
</dbReference>
<dbReference type="InterPro" id="IPR050270">
    <property type="entry name" value="DegV_domain_contain"/>
</dbReference>
<dbReference type="Pfam" id="PF02645">
    <property type="entry name" value="DegV"/>
    <property type="match status" value="1"/>
</dbReference>
<evidence type="ECO:0000313" key="3">
    <source>
        <dbReference type="EMBL" id="QAV19960.1"/>
    </source>
</evidence>
<dbReference type="EMBL" id="CP026520">
    <property type="protein sequence ID" value="QAV19960.1"/>
    <property type="molecule type" value="Genomic_DNA"/>
</dbReference>
<reference evidence="3 4" key="1">
    <citation type="submission" date="2018-01" db="EMBL/GenBank/DDBJ databases">
        <title>The whole genome sequencing and assembly of Paenibacillus chitinolyticus KCCM 41400 strain.</title>
        <authorList>
            <person name="Kim J.-Y."/>
            <person name="Park M.-K."/>
            <person name="Lee Y.-J."/>
            <person name="Yi H."/>
            <person name="Bahn Y.-S."/>
            <person name="Kim J.F."/>
            <person name="Lee D.-W."/>
        </authorList>
    </citation>
    <scope>NUCLEOTIDE SEQUENCE [LARGE SCALE GENOMIC DNA]</scope>
    <source>
        <strain evidence="3 4">KCCM 41400</strain>
    </source>
</reference>
<dbReference type="AlphaFoldDB" id="A0A410X026"/>
<evidence type="ECO:0000313" key="2">
    <source>
        <dbReference type="EMBL" id="MCY9595974.1"/>
    </source>
</evidence>
<dbReference type="OrthoDB" id="9780660at2"/>
<keyword evidence="1" id="KW-0446">Lipid-binding</keyword>
<dbReference type="Gene3D" id="3.40.50.10170">
    <property type="match status" value="1"/>
</dbReference>
<name>A0A410X026_9BACL</name>
<proteinExistence type="predicted"/>
<evidence type="ECO:0000313" key="5">
    <source>
        <dbReference type="Proteomes" id="UP001527202"/>
    </source>
</evidence>
<dbReference type="InterPro" id="IPR043168">
    <property type="entry name" value="DegV_C"/>
</dbReference>
<gene>
    <name evidence="2" type="ORF">M5X16_09320</name>
    <name evidence="3" type="ORF">PC41400_20780</name>
</gene>